<dbReference type="PANTHER" id="PTHR21494:SF0">
    <property type="entry name" value="ACTIVATING SIGNAL COINTEGRATOR 1 COMPLEX SUBUNIT 2"/>
    <property type="match status" value="1"/>
</dbReference>
<dbReference type="AlphaFoldDB" id="A0A822XQV5"/>
<feature type="compositionally biased region" description="Polar residues" evidence="1">
    <location>
        <begin position="752"/>
        <end position="764"/>
    </location>
</feature>
<evidence type="ECO:0000259" key="2">
    <source>
        <dbReference type="PROSITE" id="PS51140"/>
    </source>
</evidence>
<dbReference type="PROSITE" id="PS51140">
    <property type="entry name" value="CUE"/>
    <property type="match status" value="1"/>
</dbReference>
<evidence type="ECO:0000313" key="3">
    <source>
        <dbReference type="EMBL" id="DAD21336.1"/>
    </source>
</evidence>
<feature type="region of interest" description="Disordered" evidence="1">
    <location>
        <begin position="1"/>
        <end position="73"/>
    </location>
</feature>
<dbReference type="Gene3D" id="1.10.8.10">
    <property type="entry name" value="DNA helicase RuvA subunit, C-terminal domain"/>
    <property type="match status" value="1"/>
</dbReference>
<organism evidence="3 4">
    <name type="scientific">Nelumbo nucifera</name>
    <name type="common">Sacred lotus</name>
    <dbReference type="NCBI Taxonomy" id="4432"/>
    <lineage>
        <taxon>Eukaryota</taxon>
        <taxon>Viridiplantae</taxon>
        <taxon>Streptophyta</taxon>
        <taxon>Embryophyta</taxon>
        <taxon>Tracheophyta</taxon>
        <taxon>Spermatophyta</taxon>
        <taxon>Magnoliopsida</taxon>
        <taxon>Proteales</taxon>
        <taxon>Nelumbonaceae</taxon>
        <taxon>Nelumbo</taxon>
    </lineage>
</organism>
<dbReference type="SMART" id="SM00546">
    <property type="entry name" value="CUE"/>
    <property type="match status" value="1"/>
</dbReference>
<feature type="region of interest" description="Disordered" evidence="1">
    <location>
        <begin position="590"/>
        <end position="610"/>
    </location>
</feature>
<feature type="compositionally biased region" description="Basic residues" evidence="1">
    <location>
        <begin position="777"/>
        <end position="798"/>
    </location>
</feature>
<dbReference type="Pfam" id="PF02845">
    <property type="entry name" value="CUE"/>
    <property type="match status" value="1"/>
</dbReference>
<dbReference type="GO" id="GO:0043130">
    <property type="term" value="F:ubiquitin binding"/>
    <property type="evidence" value="ECO:0007669"/>
    <property type="project" value="InterPro"/>
</dbReference>
<evidence type="ECO:0000256" key="1">
    <source>
        <dbReference type="SAM" id="MobiDB-lite"/>
    </source>
</evidence>
<dbReference type="InterPro" id="IPR003892">
    <property type="entry name" value="CUE"/>
</dbReference>
<comment type="caution">
    <text evidence="3">The sequence shown here is derived from an EMBL/GenBank/DDBJ whole genome shotgun (WGS) entry which is preliminary data.</text>
</comment>
<feature type="compositionally biased region" description="Polar residues" evidence="1">
    <location>
        <begin position="680"/>
        <end position="689"/>
    </location>
</feature>
<reference evidence="3 4" key="1">
    <citation type="journal article" date="2020" name="Mol. Biol. Evol.">
        <title>Distinct Expression and Methylation Patterns for Genes with Different Fates following a Single Whole-Genome Duplication in Flowering Plants.</title>
        <authorList>
            <person name="Shi T."/>
            <person name="Rahmani R.S."/>
            <person name="Gugger P.F."/>
            <person name="Wang M."/>
            <person name="Li H."/>
            <person name="Zhang Y."/>
            <person name="Li Z."/>
            <person name="Wang Q."/>
            <person name="Van de Peer Y."/>
            <person name="Marchal K."/>
            <person name="Chen J."/>
        </authorList>
    </citation>
    <scope>NUCLEOTIDE SEQUENCE [LARGE SCALE GENOMIC DNA]</scope>
    <source>
        <tissue evidence="3">Leaf</tissue>
    </source>
</reference>
<name>A0A822XQV5_NELNU</name>
<feature type="region of interest" description="Disordered" evidence="1">
    <location>
        <begin position="752"/>
        <end position="804"/>
    </location>
</feature>
<feature type="domain" description="CUE" evidence="2">
    <location>
        <begin position="494"/>
        <end position="537"/>
    </location>
</feature>
<dbReference type="InterPro" id="IPR052586">
    <property type="entry name" value="ASCC2"/>
</dbReference>
<evidence type="ECO:0000313" key="4">
    <source>
        <dbReference type="Proteomes" id="UP000607653"/>
    </source>
</evidence>
<feature type="compositionally biased region" description="Polar residues" evidence="1">
    <location>
        <begin position="590"/>
        <end position="601"/>
    </location>
</feature>
<dbReference type="EMBL" id="DUZY01000001">
    <property type="protein sequence ID" value="DAD21336.1"/>
    <property type="molecule type" value="Genomic_DNA"/>
</dbReference>
<dbReference type="SUPFAM" id="SSF46934">
    <property type="entry name" value="UBA-like"/>
    <property type="match status" value="1"/>
</dbReference>
<dbReference type="CDD" id="cd14364">
    <property type="entry name" value="CUE_ASCC2"/>
    <property type="match status" value="1"/>
</dbReference>
<dbReference type="InterPro" id="IPR041800">
    <property type="entry name" value="ASCC2_CUE"/>
</dbReference>
<proteinExistence type="predicted"/>
<accession>A0A822XQV5</accession>
<sequence length="804" mass="88923">MATRSTHNRHDGNKGAIKIQKRFVPKTNNSTREPVANSTLSTSLRRSSPRKSNDAEISIGGGGSNPSSTARVRLGENGDWASSRERGGNFVNYLPQDEAVAAGLGVEDGGLNPVESQRVVDLLNRELSRLLKLSPRDFWKEVASNTSLHHFMDSFLQFRNRWYDFPHHGAKGTVAGVIVGEFELSRRVFMLFYRISSNRDPGARASYSLSAKEHGALLQEKKLLDLPKLLDICAIFGHENEELTRLLVLFSSEGREYHGCSQLHEDFLEVMDFINDAIASMDAFINAYKQAAVYFCCPVETSYGNEELLGTLARLHDSLLPSLQRGFEQILTAQTDGFQNSLGESLPNIDTSLKMLSMRIVKFGWKLLELCYLSDGAFEGSHSFVTCAKMFPAKVEDAVIRGDILVQAFRELSLGVSHNVQETQKSRSFLQKIERNYSLLARVYSLCDNGWISMDGEQLQYLSCILVSHFLKATNKVPNVPSTSKLQMDEDAAITESKISQIKDLFPDYGKGFLSACLEVYNQNPEEVIQRILDGTLHEDLLSLDVSLEKIPPPKSVSSLSRDAKGKGALMEPPALAFTNVVAAVKDWQTNAPSSSSSTGRFTRKSKVGVPETEILDSGSKESMKTAILASQYEYEDEYDDSFDDLGMSLVESGFEETETLGDRINSTPGKSWGAETEDSNPNTSGSRWNSRKKPQFYVKDGKNYSYKVSGSVAVSSSQEAALVNQAQKELIHGLGRGGNLPIGAVKKLIGSNEQQDHQSSNVTETERRENIPNSRGRGRRGGGGNHHRKDRAMKKHFAGSSGY</sequence>
<protein>
    <recommendedName>
        <fullName evidence="2">CUE domain-containing protein</fullName>
    </recommendedName>
</protein>
<dbReference type="Proteomes" id="UP000607653">
    <property type="component" value="Unassembled WGS sequence"/>
</dbReference>
<feature type="region of interest" description="Disordered" evidence="1">
    <location>
        <begin position="657"/>
        <end position="694"/>
    </location>
</feature>
<gene>
    <name evidence="3" type="ORF">HUJ06_022799</name>
</gene>
<dbReference type="InterPro" id="IPR009060">
    <property type="entry name" value="UBA-like_sf"/>
</dbReference>
<dbReference type="PANTHER" id="PTHR21494">
    <property type="entry name" value="ACTIVATING SIGNAL COINTEGRATOR 1 COMPLEX SUBUNIT 2 ASC-1 COMPLEX SUBUNIT P100"/>
    <property type="match status" value="1"/>
</dbReference>
<keyword evidence="4" id="KW-1185">Reference proteome</keyword>